<dbReference type="Proteomes" id="UP000002220">
    <property type="component" value="Plasmid pPLIM01"/>
</dbReference>
<dbReference type="KEGG" id="plm:Plim_4284"/>
<sequence>MGTEAPFLNLTQEARSACARMAKIPTTIDGFYDWLCRQVPEGTTVNFIVALFHSAERGRVYTSVKYNVDLNDYSKDRPEQIRELLNKDFHSLEQAGKWVTNHAIPLLKGARLEVPRPKQRRLTDTPIGLPNKQPLRLEHKPEPSPLIP</sequence>
<organism evidence="2 3">
    <name type="scientific">Planctopirus limnophila (strain ATCC 43296 / DSM 3776 / IFAM 1008 / Mu 290)</name>
    <name type="common">Planctomyces limnophilus</name>
    <dbReference type="NCBI Taxonomy" id="521674"/>
    <lineage>
        <taxon>Bacteria</taxon>
        <taxon>Pseudomonadati</taxon>
        <taxon>Planctomycetota</taxon>
        <taxon>Planctomycetia</taxon>
        <taxon>Planctomycetales</taxon>
        <taxon>Planctomycetaceae</taxon>
        <taxon>Planctopirus</taxon>
    </lineage>
</organism>
<evidence type="ECO:0000313" key="3">
    <source>
        <dbReference type="Proteomes" id="UP000002220"/>
    </source>
</evidence>
<dbReference type="EMBL" id="CP001745">
    <property type="protein sequence ID" value="ADG70091.1"/>
    <property type="molecule type" value="Genomic_DNA"/>
</dbReference>
<evidence type="ECO:0000256" key="1">
    <source>
        <dbReference type="SAM" id="MobiDB-lite"/>
    </source>
</evidence>
<feature type="region of interest" description="Disordered" evidence="1">
    <location>
        <begin position="115"/>
        <end position="148"/>
    </location>
</feature>
<keyword evidence="2" id="KW-0614">Plasmid</keyword>
<dbReference type="HOGENOM" id="CLU_1757139_0_0_0"/>
<gene>
    <name evidence="2" type="ordered locus">Plim_4284</name>
</gene>
<dbReference type="AlphaFoldDB" id="D5SZH1"/>
<keyword evidence="3" id="KW-1185">Reference proteome</keyword>
<protein>
    <submittedName>
        <fullName evidence="2">Uncharacterized protein</fullName>
    </submittedName>
</protein>
<reference evidence="2 3" key="1">
    <citation type="journal article" date="2010" name="Stand. Genomic Sci.">
        <title>Complete genome sequence of Planctomyces limnophilus type strain (Mu 290).</title>
        <authorList>
            <person name="Labutti K."/>
            <person name="Sikorski J."/>
            <person name="Schneider S."/>
            <person name="Nolan M."/>
            <person name="Lucas S."/>
            <person name="Glavina Del Rio T."/>
            <person name="Tice H."/>
            <person name="Cheng J.F."/>
            <person name="Goodwin L."/>
            <person name="Pitluck S."/>
            <person name="Liolios K."/>
            <person name="Ivanova N."/>
            <person name="Mavromatis K."/>
            <person name="Mikhailova N."/>
            <person name="Pati A."/>
            <person name="Chen A."/>
            <person name="Palaniappan K."/>
            <person name="Land M."/>
            <person name="Hauser L."/>
            <person name="Chang Y.J."/>
            <person name="Jeffries C.D."/>
            <person name="Tindall B.J."/>
            <person name="Rohde M."/>
            <person name="Goker M."/>
            <person name="Woyke T."/>
            <person name="Bristow J."/>
            <person name="Eisen J.A."/>
            <person name="Markowitz V."/>
            <person name="Hugenholtz P."/>
            <person name="Kyrpides N.C."/>
            <person name="Klenk H.P."/>
            <person name="Lapidus A."/>
        </authorList>
    </citation>
    <scope>NUCLEOTIDE SEQUENCE [LARGE SCALE GENOMIC DNA]</scope>
    <source>
        <strain evidence="3">ATCC 43296 / DSM 3776 / IFAM 1008 / 290</strain>
        <plasmid evidence="2 3">pPLIM01</plasmid>
    </source>
</reference>
<geneLocation type="plasmid" evidence="2 3">
    <name>pPLIM01</name>
</geneLocation>
<proteinExistence type="predicted"/>
<evidence type="ECO:0000313" key="2">
    <source>
        <dbReference type="EMBL" id="ADG70091.1"/>
    </source>
</evidence>
<name>D5SZH1_PLAL2</name>
<accession>D5SZH1</accession>